<sequence>MPYARYGETLESVTKQVEGIRDAFGKGLTRTELQQSLPAGAARNAVDCALWDLESKLGEAPTTLCGLKPVATALTIGIDTPDAMGRQAKRLANAPVVKVKLDAGDVEACLRAIRHAAPNPDLIVDPNESWDIKLLQSLQPLLEELRVAFVEQPLPSSEDARLAELVRRVPVCADESCHTSDDLDRLSGLYDIVNIKLDKTGGLTEAFRLLQAAREKKFGIMVGCMISSSLSIVPALQIAMQADYIDLDGPVWLKNDRTGGVSVKDGWMMPPEPGFWGTAEAVPLL</sequence>
<dbReference type="AlphaFoldDB" id="A0A062UDV9"/>
<feature type="active site" description="Proton acceptor; specific for (S)-substrate epimerization" evidence="5">
    <location>
        <position position="196"/>
    </location>
</feature>
<dbReference type="InterPro" id="IPR029017">
    <property type="entry name" value="Enolase-like_N"/>
</dbReference>
<dbReference type="PANTHER" id="PTHR48080">
    <property type="entry name" value="D-GALACTONATE DEHYDRATASE-RELATED"/>
    <property type="match status" value="1"/>
</dbReference>
<dbReference type="Gene3D" id="3.30.390.10">
    <property type="entry name" value="Enolase-like, N-terminal domain"/>
    <property type="match status" value="1"/>
</dbReference>
<evidence type="ECO:0000256" key="6">
    <source>
        <dbReference type="PIRSR" id="PIRSR634603-3"/>
    </source>
</evidence>
<dbReference type="InterPro" id="IPR013342">
    <property type="entry name" value="Mandelate_racemase_C"/>
</dbReference>
<dbReference type="PROSITE" id="PS00909">
    <property type="entry name" value="MR_MLE_2"/>
    <property type="match status" value="1"/>
</dbReference>
<dbReference type="CDD" id="cd03319">
    <property type="entry name" value="L-Ala-DL-Glu_epimerase"/>
    <property type="match status" value="1"/>
</dbReference>
<evidence type="ECO:0000256" key="7">
    <source>
        <dbReference type="RuleBase" id="RU366006"/>
    </source>
</evidence>
<dbReference type="GO" id="GO:0009063">
    <property type="term" value="P:amino acid catabolic process"/>
    <property type="evidence" value="ECO:0007669"/>
    <property type="project" value="InterPro"/>
</dbReference>
<evidence type="ECO:0000256" key="4">
    <source>
        <dbReference type="ARBA" id="ARBA00023235"/>
    </source>
</evidence>
<dbReference type="SUPFAM" id="SSF51604">
    <property type="entry name" value="Enolase C-terminal domain-like"/>
    <property type="match status" value="1"/>
</dbReference>
<comment type="caution">
    <text evidence="9">The sequence shown here is derived from an EMBL/GenBank/DDBJ whole genome shotgun (WGS) entry which is preliminary data.</text>
</comment>
<comment type="similarity">
    <text evidence="1 7">Belongs to the mandelate racemase/muconate lactonizing enzyme family.</text>
</comment>
<dbReference type="SMART" id="SM00922">
    <property type="entry name" value="MR_MLE"/>
    <property type="match status" value="1"/>
</dbReference>
<dbReference type="InterPro" id="IPR036849">
    <property type="entry name" value="Enolase-like_C_sf"/>
</dbReference>
<dbReference type="InterPro" id="IPR029065">
    <property type="entry name" value="Enolase_C-like"/>
</dbReference>
<dbReference type="STRING" id="1280946.HY29_13275"/>
<feature type="binding site" evidence="6">
    <location>
        <position position="125"/>
    </location>
    <ligand>
        <name>Mg(2+)</name>
        <dbReference type="ChEBI" id="CHEBI:18420"/>
    </ligand>
</feature>
<dbReference type="GO" id="GO:0016855">
    <property type="term" value="F:racemase and epimerase activity, acting on amino acids and derivatives"/>
    <property type="evidence" value="ECO:0007669"/>
    <property type="project" value="UniProtKB-UniRule"/>
</dbReference>
<dbReference type="EC" id="5.1.1.-" evidence="7"/>
<accession>A0A062UDV9</accession>
<name>A0A062UDV9_9PROT</name>
<keyword evidence="4 7" id="KW-0413">Isomerase</keyword>
<dbReference type="Gene3D" id="3.20.20.120">
    <property type="entry name" value="Enolase-like C-terminal domain"/>
    <property type="match status" value="1"/>
</dbReference>
<feature type="domain" description="Mandelate racemase/muconate lactonizing enzyme C-terminal" evidence="8">
    <location>
        <begin position="81"/>
        <end position="172"/>
    </location>
</feature>
<keyword evidence="2 6" id="KW-0479">Metal-binding</keyword>
<feature type="binding site" evidence="6">
    <location>
        <position position="151"/>
    </location>
    <ligand>
        <name>Mg(2+)</name>
        <dbReference type="ChEBI" id="CHEBI:18420"/>
    </ligand>
</feature>
<protein>
    <recommendedName>
        <fullName evidence="7">Dipeptide epimerase</fullName>
        <ecNumber evidence="7">5.1.1.-</ecNumber>
    </recommendedName>
</protein>
<evidence type="ECO:0000259" key="8">
    <source>
        <dbReference type="SMART" id="SM00922"/>
    </source>
</evidence>
<dbReference type="Proteomes" id="UP000027037">
    <property type="component" value="Unassembled WGS sequence"/>
</dbReference>
<dbReference type="Pfam" id="PF13378">
    <property type="entry name" value="MR_MLE_C"/>
    <property type="match status" value="1"/>
</dbReference>
<organism evidence="9 10">
    <name type="scientific">Hyphomonas beringensis</name>
    <dbReference type="NCBI Taxonomy" id="1280946"/>
    <lineage>
        <taxon>Bacteria</taxon>
        <taxon>Pseudomonadati</taxon>
        <taxon>Pseudomonadota</taxon>
        <taxon>Alphaproteobacteria</taxon>
        <taxon>Hyphomonadales</taxon>
        <taxon>Hyphomonadaceae</taxon>
        <taxon>Hyphomonas</taxon>
    </lineage>
</organism>
<dbReference type="PATRIC" id="fig|1280946.3.peg.1664"/>
<dbReference type="PANTHER" id="PTHR48080:SF3">
    <property type="entry name" value="ENOLASE SUPERFAMILY MEMBER DDB_G0284701"/>
    <property type="match status" value="1"/>
</dbReference>
<evidence type="ECO:0000256" key="2">
    <source>
        <dbReference type="ARBA" id="ARBA00022723"/>
    </source>
</evidence>
<evidence type="ECO:0000256" key="3">
    <source>
        <dbReference type="ARBA" id="ARBA00022842"/>
    </source>
</evidence>
<dbReference type="InterPro" id="IPR034603">
    <property type="entry name" value="Dipeptide_epimerase"/>
</dbReference>
<dbReference type="eggNOG" id="COG4948">
    <property type="taxonomic scope" value="Bacteria"/>
</dbReference>
<evidence type="ECO:0000313" key="10">
    <source>
        <dbReference type="Proteomes" id="UP000027037"/>
    </source>
</evidence>
<dbReference type="InterPro" id="IPR034593">
    <property type="entry name" value="DgoD-like"/>
</dbReference>
<dbReference type="GO" id="GO:0000287">
    <property type="term" value="F:magnesium ion binding"/>
    <property type="evidence" value="ECO:0007669"/>
    <property type="project" value="UniProtKB-ARBA"/>
</dbReference>
<reference evidence="9 10" key="1">
    <citation type="journal article" date="2014" name="Antonie Van Leeuwenhoek">
        <title>Hyphomonas beringensis sp. nov. and Hyphomonas chukchiensis sp. nov., isolated from surface seawater of the Bering Sea and Chukchi Sea.</title>
        <authorList>
            <person name="Li C."/>
            <person name="Lai Q."/>
            <person name="Li G."/>
            <person name="Dong C."/>
            <person name="Wang J."/>
            <person name="Liao Y."/>
            <person name="Shao Z."/>
        </authorList>
    </citation>
    <scope>NUCLEOTIDE SEQUENCE [LARGE SCALE GENOMIC DNA]</scope>
    <source>
        <strain evidence="9 10">25B14_1</strain>
    </source>
</reference>
<evidence type="ECO:0000313" key="9">
    <source>
        <dbReference type="EMBL" id="KCZ54764.1"/>
    </source>
</evidence>
<comment type="cofactor">
    <cofactor evidence="6 7">
        <name>Mg(2+)</name>
        <dbReference type="ChEBI" id="CHEBI:18420"/>
    </cofactor>
    <text evidence="6 7">Binds 1 Mg(2+) ion per subunit.</text>
</comment>
<evidence type="ECO:0000256" key="1">
    <source>
        <dbReference type="ARBA" id="ARBA00008031"/>
    </source>
</evidence>
<dbReference type="SUPFAM" id="SSF54826">
    <property type="entry name" value="Enolase N-terminal domain-like"/>
    <property type="match status" value="1"/>
</dbReference>
<gene>
    <name evidence="9" type="ORF">HY29_13275</name>
</gene>
<dbReference type="EMBL" id="AWFF01000034">
    <property type="protein sequence ID" value="KCZ54764.1"/>
    <property type="molecule type" value="Genomic_DNA"/>
</dbReference>
<dbReference type="Pfam" id="PF02746">
    <property type="entry name" value="MR_MLE_N"/>
    <property type="match status" value="1"/>
</dbReference>
<keyword evidence="3 6" id="KW-0460">Magnesium</keyword>
<dbReference type="InterPro" id="IPR018110">
    <property type="entry name" value="Mandel_Rmase/mucon_lact_enz_CS"/>
</dbReference>
<feature type="active site" description="Proton acceptor; specific for (R)-substrate epimerization" evidence="5">
    <location>
        <position position="100"/>
    </location>
</feature>
<keyword evidence="10" id="KW-1185">Reference proteome</keyword>
<proteinExistence type="inferred from homology"/>
<feature type="binding site" evidence="6">
    <location>
        <position position="174"/>
    </location>
    <ligand>
        <name>Mg(2+)</name>
        <dbReference type="ChEBI" id="CHEBI:18420"/>
    </ligand>
</feature>
<dbReference type="InterPro" id="IPR013341">
    <property type="entry name" value="Mandelate_racemase_N_dom"/>
</dbReference>
<evidence type="ECO:0000256" key="5">
    <source>
        <dbReference type="PIRSR" id="PIRSR634603-1"/>
    </source>
</evidence>